<dbReference type="PANTHER" id="PTHR30294">
    <property type="entry name" value="MEMBRANE COMPONENT OF ABC TRANSPORTER YHHJ-RELATED"/>
    <property type="match status" value="1"/>
</dbReference>
<keyword evidence="9" id="KW-1185">Reference proteome</keyword>
<evidence type="ECO:0000313" key="8">
    <source>
        <dbReference type="EMBL" id="AEV33998.1"/>
    </source>
</evidence>
<dbReference type="HOGENOM" id="CLU_046841_0_0_10"/>
<dbReference type="OrthoDB" id="9768837at2"/>
<feature type="domain" description="ABC-2 type transporter transmembrane" evidence="7">
    <location>
        <begin position="19"/>
        <end position="408"/>
    </location>
</feature>
<evidence type="ECO:0000256" key="6">
    <source>
        <dbReference type="SAM" id="Phobius"/>
    </source>
</evidence>
<dbReference type="PANTHER" id="PTHR30294:SF29">
    <property type="entry name" value="MULTIDRUG ABC TRANSPORTER PERMEASE YBHS-RELATED"/>
    <property type="match status" value="1"/>
</dbReference>
<dbReference type="GO" id="GO:0140359">
    <property type="term" value="F:ABC-type transporter activity"/>
    <property type="evidence" value="ECO:0007669"/>
    <property type="project" value="InterPro"/>
</dbReference>
<keyword evidence="2" id="KW-1003">Cell membrane</keyword>
<reference evidence="8 9" key="1">
    <citation type="journal article" date="2012" name="Stand. Genomic Sci.">
        <title>Genome sequence of the orange-pigmented seawater bacterium Owenweeksia hongkongensis type strain (UST20020801(T)).</title>
        <authorList>
            <person name="Riedel T."/>
            <person name="Held B."/>
            <person name="Nolan M."/>
            <person name="Lucas S."/>
            <person name="Lapidus A."/>
            <person name="Tice H."/>
            <person name="Del Rio T.G."/>
            <person name="Cheng J.F."/>
            <person name="Han C."/>
            <person name="Tapia R."/>
            <person name="Goodwin L.A."/>
            <person name="Pitluck S."/>
            <person name="Liolios K."/>
            <person name="Mavromatis K."/>
            <person name="Pagani I."/>
            <person name="Ivanova N."/>
            <person name="Mikhailova N."/>
            <person name="Pati A."/>
            <person name="Chen A."/>
            <person name="Palaniappan K."/>
            <person name="Rohde M."/>
            <person name="Tindall B.J."/>
            <person name="Detter J.C."/>
            <person name="Goker M."/>
            <person name="Woyke T."/>
            <person name="Bristow J."/>
            <person name="Eisen J.A."/>
            <person name="Markowitz V."/>
            <person name="Hugenholtz P."/>
            <person name="Klenk H.P."/>
            <person name="Kyrpides N.C."/>
        </authorList>
    </citation>
    <scope>NUCLEOTIDE SEQUENCE</scope>
    <source>
        <strain evidence="9">DSM 17368 / JCM 12287 / NRRL B-23963</strain>
    </source>
</reference>
<feature type="transmembrane region" description="Helical" evidence="6">
    <location>
        <begin position="233"/>
        <end position="258"/>
    </location>
</feature>
<organism evidence="8 9">
    <name type="scientific">Owenweeksia hongkongensis (strain DSM 17368 / CIP 108786 / JCM 12287 / NRRL B-23963 / UST20020801)</name>
    <dbReference type="NCBI Taxonomy" id="926562"/>
    <lineage>
        <taxon>Bacteria</taxon>
        <taxon>Pseudomonadati</taxon>
        <taxon>Bacteroidota</taxon>
        <taxon>Flavobacteriia</taxon>
        <taxon>Flavobacteriales</taxon>
        <taxon>Owenweeksiaceae</taxon>
        <taxon>Owenweeksia</taxon>
    </lineage>
</organism>
<dbReference type="PATRIC" id="fig|926562.3.peg.3061"/>
<evidence type="ECO:0000256" key="4">
    <source>
        <dbReference type="ARBA" id="ARBA00022989"/>
    </source>
</evidence>
<dbReference type="KEGG" id="oho:Oweho_3043"/>
<feature type="transmembrane region" description="Helical" evidence="6">
    <location>
        <begin position="336"/>
        <end position="355"/>
    </location>
</feature>
<dbReference type="Proteomes" id="UP000005631">
    <property type="component" value="Chromosome"/>
</dbReference>
<dbReference type="Pfam" id="PF12698">
    <property type="entry name" value="ABC2_membrane_3"/>
    <property type="match status" value="1"/>
</dbReference>
<evidence type="ECO:0000256" key="2">
    <source>
        <dbReference type="ARBA" id="ARBA00022475"/>
    </source>
</evidence>
<evidence type="ECO:0000259" key="7">
    <source>
        <dbReference type="Pfam" id="PF12698"/>
    </source>
</evidence>
<dbReference type="AlphaFoldDB" id="G8R2I6"/>
<feature type="transmembrane region" description="Helical" evidence="6">
    <location>
        <begin position="300"/>
        <end position="324"/>
    </location>
</feature>
<dbReference type="GO" id="GO:0005886">
    <property type="term" value="C:plasma membrane"/>
    <property type="evidence" value="ECO:0007669"/>
    <property type="project" value="UniProtKB-SubCell"/>
</dbReference>
<dbReference type="STRING" id="926562.Oweho_3043"/>
<evidence type="ECO:0000256" key="5">
    <source>
        <dbReference type="ARBA" id="ARBA00023136"/>
    </source>
</evidence>
<keyword evidence="4 6" id="KW-1133">Transmembrane helix</keyword>
<keyword evidence="5 6" id="KW-0472">Membrane</keyword>
<dbReference type="InterPro" id="IPR051449">
    <property type="entry name" value="ABC-2_transporter_component"/>
</dbReference>
<dbReference type="RefSeq" id="WP_014203345.1">
    <property type="nucleotide sequence ID" value="NC_016599.1"/>
</dbReference>
<sequence>MNKTWLIIQREFKTRVRKKSFIIMTILGPILSAALFILPAYLATLPEDTRTIMVLDEPILMDFDKGKEDVKFRYLPPDQFDLDRAKDFFSKQEDYAFLYIPTSTNPDPDVIGRNVILFSKGDVNMGVENYVENILEKYIQREKMKAQGVDPAILAQTKTNVKLRTVNMDEGGETASLAPVKMGIGYIAGFLIYLFVFVYGAQVMRGVIEEKTSRIVEVMISSVKPFQLMAGKIFGLAAVALTQFLIWVIFGIGLYLVAVHFILGNEIDAANVASQGMMTPDNDNMIFSIINTIDAINFPYIIGCFIFYFLFGYLLYAAMFAAIGSAVDKESDTQQFMFSVSLPLIAAIIVLIRALDNPDGSIAFWFSMIPLTSPIVMMARVPFNIPIWELALSMSILIASFIFMTWLAGRIYRTGILMYGKKPTFRELLKWITYKK</sequence>
<accession>G8R2I6</accession>
<dbReference type="InterPro" id="IPR013525">
    <property type="entry name" value="ABC2_TM"/>
</dbReference>
<dbReference type="SUPFAM" id="SSF53850">
    <property type="entry name" value="Periplasmic binding protein-like II"/>
    <property type="match status" value="1"/>
</dbReference>
<feature type="transmembrane region" description="Helical" evidence="6">
    <location>
        <begin position="21"/>
        <end position="43"/>
    </location>
</feature>
<keyword evidence="3 6" id="KW-0812">Transmembrane</keyword>
<name>G8R2I6_OWEHD</name>
<comment type="subcellular location">
    <subcellularLocation>
        <location evidence="1">Cell membrane</location>
        <topology evidence="1">Multi-pass membrane protein</topology>
    </subcellularLocation>
</comment>
<feature type="transmembrane region" description="Helical" evidence="6">
    <location>
        <begin position="183"/>
        <end position="201"/>
    </location>
</feature>
<dbReference type="Gene3D" id="3.40.190.10">
    <property type="entry name" value="Periplasmic binding protein-like II"/>
    <property type="match status" value="1"/>
</dbReference>
<evidence type="ECO:0000313" key="9">
    <source>
        <dbReference type="Proteomes" id="UP000005631"/>
    </source>
</evidence>
<evidence type="ECO:0000256" key="3">
    <source>
        <dbReference type="ARBA" id="ARBA00022692"/>
    </source>
</evidence>
<proteinExistence type="predicted"/>
<dbReference type="EMBL" id="CP003156">
    <property type="protein sequence ID" value="AEV33998.1"/>
    <property type="molecule type" value="Genomic_DNA"/>
</dbReference>
<feature type="transmembrane region" description="Helical" evidence="6">
    <location>
        <begin position="390"/>
        <end position="409"/>
    </location>
</feature>
<protein>
    <recommendedName>
        <fullName evidence="7">ABC-2 type transporter transmembrane domain-containing protein</fullName>
    </recommendedName>
</protein>
<dbReference type="eggNOG" id="COG1668">
    <property type="taxonomic scope" value="Bacteria"/>
</dbReference>
<gene>
    <name evidence="8" type="ordered locus">Oweho_3043</name>
</gene>
<evidence type="ECO:0000256" key="1">
    <source>
        <dbReference type="ARBA" id="ARBA00004651"/>
    </source>
</evidence>